<organism evidence="10 11">
    <name type="scientific">Amycolatopsis acididurans</name>
    <dbReference type="NCBI Taxonomy" id="2724524"/>
    <lineage>
        <taxon>Bacteria</taxon>
        <taxon>Bacillati</taxon>
        <taxon>Actinomycetota</taxon>
        <taxon>Actinomycetes</taxon>
        <taxon>Pseudonocardiales</taxon>
        <taxon>Pseudonocardiaceae</taxon>
        <taxon>Amycolatopsis</taxon>
    </lineage>
</organism>
<evidence type="ECO:0000259" key="8">
    <source>
        <dbReference type="Pfam" id="PF02770"/>
    </source>
</evidence>
<evidence type="ECO:0000313" key="11">
    <source>
        <dbReference type="Proteomes" id="UP000715441"/>
    </source>
</evidence>
<evidence type="ECO:0000256" key="3">
    <source>
        <dbReference type="ARBA" id="ARBA00022630"/>
    </source>
</evidence>
<name>A0ABX1J8J8_9PSEU</name>
<feature type="domain" description="Acyl-CoA oxidase/dehydrogenase middle" evidence="8">
    <location>
        <begin position="138"/>
        <end position="232"/>
    </location>
</feature>
<dbReference type="SUPFAM" id="SSF47203">
    <property type="entry name" value="Acyl-CoA dehydrogenase C-terminal domain-like"/>
    <property type="match status" value="1"/>
</dbReference>
<evidence type="ECO:0000256" key="2">
    <source>
        <dbReference type="ARBA" id="ARBA00009347"/>
    </source>
</evidence>
<gene>
    <name evidence="10" type="ORF">HFP15_17630</name>
</gene>
<keyword evidence="3 6" id="KW-0285">Flavoprotein</keyword>
<reference evidence="10 11" key="1">
    <citation type="submission" date="2020-04" db="EMBL/GenBank/DDBJ databases">
        <title>Novel species.</title>
        <authorList>
            <person name="Teo W.F.A."/>
            <person name="Lipun K."/>
            <person name="Srisuk N."/>
            <person name="Duangmal K."/>
        </authorList>
    </citation>
    <scope>NUCLEOTIDE SEQUENCE [LARGE SCALE GENOMIC DNA]</scope>
    <source>
        <strain evidence="10 11">K13G38</strain>
    </source>
</reference>
<protein>
    <submittedName>
        <fullName evidence="10">Acyl-CoA dehydrogenase</fullName>
    </submittedName>
</protein>
<dbReference type="InterPro" id="IPR009100">
    <property type="entry name" value="AcylCoA_DH/oxidase_NM_dom_sf"/>
</dbReference>
<dbReference type="SUPFAM" id="SSF56645">
    <property type="entry name" value="Acyl-CoA dehydrogenase NM domain-like"/>
    <property type="match status" value="1"/>
</dbReference>
<accession>A0ABX1J8J8</accession>
<comment type="cofactor">
    <cofactor evidence="1 6">
        <name>FAD</name>
        <dbReference type="ChEBI" id="CHEBI:57692"/>
    </cofactor>
</comment>
<dbReference type="Pfam" id="PF02771">
    <property type="entry name" value="Acyl-CoA_dh_N"/>
    <property type="match status" value="1"/>
</dbReference>
<keyword evidence="5 6" id="KW-0560">Oxidoreductase</keyword>
<evidence type="ECO:0000256" key="1">
    <source>
        <dbReference type="ARBA" id="ARBA00001974"/>
    </source>
</evidence>
<evidence type="ECO:0000256" key="6">
    <source>
        <dbReference type="RuleBase" id="RU362125"/>
    </source>
</evidence>
<comment type="caution">
    <text evidence="10">The sequence shown here is derived from an EMBL/GenBank/DDBJ whole genome shotgun (WGS) entry which is preliminary data.</text>
</comment>
<dbReference type="InterPro" id="IPR052161">
    <property type="entry name" value="Mycobact_Acyl-CoA_DH"/>
</dbReference>
<dbReference type="Gene3D" id="1.10.540.10">
    <property type="entry name" value="Acyl-CoA dehydrogenase/oxidase, N-terminal domain"/>
    <property type="match status" value="1"/>
</dbReference>
<dbReference type="InterPro" id="IPR037069">
    <property type="entry name" value="AcylCoA_DH/ox_N_sf"/>
</dbReference>
<sequence length="409" mass="44402">MPEIAQAELDEFADTARTWLVGHLPPRGPEAHRSVAVFHDLPFAEERALIGRIQEWLRVKFDAGYGALSWPVEHGGAGLSTLHEEAFAEAEREFETPGQHELTSVSTALIAPTVQMFGTDEQKELLVKPLLRGDTLACQLFSEPSAGSDLAGLATRARREGDEWVVTGQKVWSSGAQFADWGELITRTDPDMPKHKGLTTFLLPMNTPGVEVRPLRQMSGGSSFCEVFLDEVRIPDSLRLGEIGGGWSVTLATLGFERGHSGANADLGGGFAQLVADARELDRLGDPDVRRMLAQLWVAEKVAAVSAQRDRESRLAGGEPGPLGSLRKLAWAQRLKLVSEAAAVVLGPRLVADAGDGTYRWTEHYLGAPGYRIAGGSDEVQRTIIAERLLGLPPEPRADRGVAWKDIPK</sequence>
<dbReference type="Pfam" id="PF02770">
    <property type="entry name" value="Acyl-CoA_dh_M"/>
    <property type="match status" value="1"/>
</dbReference>
<dbReference type="InterPro" id="IPR009075">
    <property type="entry name" value="AcylCo_DH/oxidase_C"/>
</dbReference>
<evidence type="ECO:0000256" key="5">
    <source>
        <dbReference type="ARBA" id="ARBA00023002"/>
    </source>
</evidence>
<dbReference type="Gene3D" id="2.40.110.10">
    <property type="entry name" value="Butyryl-CoA Dehydrogenase, subunit A, domain 2"/>
    <property type="match status" value="1"/>
</dbReference>
<dbReference type="InterPro" id="IPR013786">
    <property type="entry name" value="AcylCoA_DH/ox_N"/>
</dbReference>
<feature type="domain" description="Acyl-CoA dehydrogenase/oxidase N-terminal" evidence="9">
    <location>
        <begin position="55"/>
        <end position="134"/>
    </location>
</feature>
<keyword evidence="11" id="KW-1185">Reference proteome</keyword>
<proteinExistence type="inferred from homology"/>
<dbReference type="Pfam" id="PF00441">
    <property type="entry name" value="Acyl-CoA_dh_1"/>
    <property type="match status" value="1"/>
</dbReference>
<keyword evidence="4 6" id="KW-0274">FAD</keyword>
<evidence type="ECO:0000256" key="4">
    <source>
        <dbReference type="ARBA" id="ARBA00022827"/>
    </source>
</evidence>
<dbReference type="RefSeq" id="WP_168516857.1">
    <property type="nucleotide sequence ID" value="NZ_JAAXLS010000010.1"/>
</dbReference>
<dbReference type="PANTHER" id="PTHR43292">
    <property type="entry name" value="ACYL-COA DEHYDROGENASE"/>
    <property type="match status" value="1"/>
</dbReference>
<dbReference type="EMBL" id="JAAXLS010000010">
    <property type="protein sequence ID" value="NKQ54706.1"/>
    <property type="molecule type" value="Genomic_DNA"/>
</dbReference>
<evidence type="ECO:0000313" key="10">
    <source>
        <dbReference type="EMBL" id="NKQ54706.1"/>
    </source>
</evidence>
<dbReference type="Proteomes" id="UP000715441">
    <property type="component" value="Unassembled WGS sequence"/>
</dbReference>
<evidence type="ECO:0000259" key="7">
    <source>
        <dbReference type="Pfam" id="PF00441"/>
    </source>
</evidence>
<dbReference type="InterPro" id="IPR036250">
    <property type="entry name" value="AcylCo_DH-like_C"/>
</dbReference>
<feature type="domain" description="Acyl-CoA dehydrogenase/oxidase C-terminal" evidence="7">
    <location>
        <begin position="244"/>
        <end position="390"/>
    </location>
</feature>
<evidence type="ECO:0000259" key="9">
    <source>
        <dbReference type="Pfam" id="PF02771"/>
    </source>
</evidence>
<comment type="similarity">
    <text evidence="2 6">Belongs to the acyl-CoA dehydrogenase family.</text>
</comment>
<dbReference type="Gene3D" id="1.20.140.10">
    <property type="entry name" value="Butyryl-CoA Dehydrogenase, subunit A, domain 3"/>
    <property type="match status" value="1"/>
</dbReference>
<dbReference type="InterPro" id="IPR046373">
    <property type="entry name" value="Acyl-CoA_Oxase/DH_mid-dom_sf"/>
</dbReference>
<dbReference type="PANTHER" id="PTHR43292:SF4">
    <property type="entry name" value="ACYL-COA DEHYDROGENASE FADE34"/>
    <property type="match status" value="1"/>
</dbReference>
<dbReference type="InterPro" id="IPR006091">
    <property type="entry name" value="Acyl-CoA_Oxase/DH_mid-dom"/>
</dbReference>